<evidence type="ECO:0000256" key="3">
    <source>
        <dbReference type="ARBA" id="ARBA00023163"/>
    </source>
</evidence>
<accession>A0A2A3L9L0</accession>
<comment type="caution">
    <text evidence="4">The sequence shown here is derived from an EMBL/GenBank/DDBJ whole genome shotgun (WGS) entry which is preliminary data.</text>
</comment>
<evidence type="ECO:0000313" key="5">
    <source>
        <dbReference type="Proteomes" id="UP000218842"/>
    </source>
</evidence>
<dbReference type="EMBL" id="LBGZ01000097">
    <property type="protein sequence ID" value="PBJ34462.1"/>
    <property type="molecule type" value="Genomic_DNA"/>
</dbReference>
<sequence length="137" mass="14954">MVMTITAAARAAGVSSKAVRLWEAKGLLPPVRRNGAGYRIFTDEDVTLLRFVRQAKTLNLSLAEIKEILNPQCDDTARCGRLATLLDAHIAEIDRTVVELRRLRRQLANALAAARNTRGGEGAEACWIIESVASTPD</sequence>
<dbReference type="SMART" id="SM00422">
    <property type="entry name" value="HTH_MERR"/>
    <property type="match status" value="1"/>
</dbReference>
<dbReference type="InterPro" id="IPR047057">
    <property type="entry name" value="MerR_fam"/>
</dbReference>
<dbReference type="GO" id="GO:0003677">
    <property type="term" value="F:DNA binding"/>
    <property type="evidence" value="ECO:0007669"/>
    <property type="project" value="UniProtKB-KW"/>
</dbReference>
<evidence type="ECO:0000256" key="2">
    <source>
        <dbReference type="ARBA" id="ARBA00023125"/>
    </source>
</evidence>
<dbReference type="InterPro" id="IPR009061">
    <property type="entry name" value="DNA-bd_dom_put_sf"/>
</dbReference>
<proteinExistence type="predicted"/>
<dbReference type="PROSITE" id="PS50937">
    <property type="entry name" value="HTH_MERR_2"/>
    <property type="match status" value="1"/>
</dbReference>
<evidence type="ECO:0000256" key="1">
    <source>
        <dbReference type="ARBA" id="ARBA00023015"/>
    </source>
</evidence>
<dbReference type="PRINTS" id="PR00040">
    <property type="entry name" value="HTHMERR"/>
</dbReference>
<dbReference type="PANTHER" id="PTHR30204:SF94">
    <property type="entry name" value="HEAVY METAL-DEPENDENT TRANSCRIPTIONAL REGULATOR HI_0293-RELATED"/>
    <property type="match status" value="1"/>
</dbReference>
<organism evidence="4 5">
    <name type="scientific">Mycobacterium avium subsp. hominissuis</name>
    <dbReference type="NCBI Taxonomy" id="439334"/>
    <lineage>
        <taxon>Bacteria</taxon>
        <taxon>Bacillati</taxon>
        <taxon>Actinomycetota</taxon>
        <taxon>Actinomycetes</taxon>
        <taxon>Mycobacteriales</taxon>
        <taxon>Mycobacteriaceae</taxon>
        <taxon>Mycobacterium</taxon>
        <taxon>Mycobacterium avium complex (MAC)</taxon>
    </lineage>
</organism>
<keyword evidence="1" id="KW-0805">Transcription regulation</keyword>
<dbReference type="Pfam" id="PF13411">
    <property type="entry name" value="MerR_1"/>
    <property type="match status" value="1"/>
</dbReference>
<gene>
    <name evidence="4" type="ORF">XV03_11355</name>
</gene>
<dbReference type="GO" id="GO:0003700">
    <property type="term" value="F:DNA-binding transcription factor activity"/>
    <property type="evidence" value="ECO:0007669"/>
    <property type="project" value="InterPro"/>
</dbReference>
<dbReference type="AlphaFoldDB" id="A0A2A3L9L0"/>
<dbReference type="InterPro" id="IPR000551">
    <property type="entry name" value="MerR-type_HTH_dom"/>
</dbReference>
<dbReference type="Proteomes" id="UP000218842">
    <property type="component" value="Unassembled WGS sequence"/>
</dbReference>
<dbReference type="Gene3D" id="1.10.1660.10">
    <property type="match status" value="1"/>
</dbReference>
<protein>
    <submittedName>
        <fullName evidence="4">Heavy metal-responsive transcriptional regulator</fullName>
    </submittedName>
</protein>
<keyword evidence="3" id="KW-0804">Transcription</keyword>
<dbReference type="SUPFAM" id="SSF46955">
    <property type="entry name" value="Putative DNA-binding domain"/>
    <property type="match status" value="1"/>
</dbReference>
<evidence type="ECO:0000313" key="4">
    <source>
        <dbReference type="EMBL" id="PBJ34462.1"/>
    </source>
</evidence>
<keyword evidence="2" id="KW-0238">DNA-binding</keyword>
<reference evidence="4 5" key="1">
    <citation type="journal article" date="2017" name="Genome Biol. Evol.">
        <title>Population Structure and Local Adaptation of MAC Lung Disease Agent Mycobacterium avium subsp. hominissuis.</title>
        <authorList>
            <person name="Yano H."/>
            <person name="Iwamoto T."/>
            <person name="Nishiuchi Y."/>
            <person name="Nakajima C."/>
            <person name="Starkova D.A."/>
            <person name="Mokrousov I."/>
            <person name="Narvskaya O."/>
            <person name="Yoshida S."/>
            <person name="Arikawa K."/>
            <person name="Nakanishi N."/>
            <person name="Osaki K."/>
            <person name="Nakagawa I."/>
            <person name="Ato M."/>
            <person name="Suzuki Y."/>
            <person name="Maruyama F."/>
        </authorList>
    </citation>
    <scope>NUCLEOTIDE SEQUENCE [LARGE SCALE GENOMIC DNA]</scope>
    <source>
        <strain evidence="4 5">OCU466</strain>
    </source>
</reference>
<dbReference type="PANTHER" id="PTHR30204">
    <property type="entry name" value="REDOX-CYCLING DRUG-SENSING TRANSCRIPTIONAL ACTIVATOR SOXR"/>
    <property type="match status" value="1"/>
</dbReference>
<name>A0A2A3L9L0_MYCAV</name>
<dbReference type="RefSeq" id="WP_084023974.1">
    <property type="nucleotide sequence ID" value="NZ_BDNI01000083.1"/>
</dbReference>